<organism evidence="1 2">
    <name type="scientific">Colletotrichum zoysiae</name>
    <dbReference type="NCBI Taxonomy" id="1216348"/>
    <lineage>
        <taxon>Eukaryota</taxon>
        <taxon>Fungi</taxon>
        <taxon>Dikarya</taxon>
        <taxon>Ascomycota</taxon>
        <taxon>Pezizomycotina</taxon>
        <taxon>Sordariomycetes</taxon>
        <taxon>Hypocreomycetidae</taxon>
        <taxon>Glomerellales</taxon>
        <taxon>Glomerellaceae</taxon>
        <taxon>Colletotrichum</taxon>
        <taxon>Colletotrichum graminicola species complex</taxon>
    </lineage>
</organism>
<comment type="caution">
    <text evidence="1">The sequence shown here is derived from an EMBL/GenBank/DDBJ whole genome shotgun (WGS) entry which is preliminary data.</text>
</comment>
<keyword evidence="2" id="KW-1185">Reference proteome</keyword>
<dbReference type="EMBL" id="MU843003">
    <property type="protein sequence ID" value="KAK2023337.1"/>
    <property type="molecule type" value="Genomic_DNA"/>
</dbReference>
<name>A0AAD9LWI1_9PEZI</name>
<evidence type="ECO:0000313" key="1">
    <source>
        <dbReference type="EMBL" id="KAK2023337.1"/>
    </source>
</evidence>
<protein>
    <submittedName>
        <fullName evidence="1">Uncharacterized protein</fullName>
    </submittedName>
</protein>
<sequence length="185" mass="20200">MCRLLSRVSTLHLTRVRICRYIVSISLSLSTLPASRARLFDCDSLCHAQAYACRLRGGAGFPIRPPFPRVSRAVDVGFLLGISLPAYIHTYIVLADIHRRQTLSLSLSLSCHKSDRALASPGGSETTNGASIVPRQAPNVPCLTHRHTHAACRMCHQDRDSSARADYTGAARGENKRFQDMASAG</sequence>
<dbReference type="AlphaFoldDB" id="A0AAD9LWI1"/>
<accession>A0AAD9LWI1</accession>
<reference evidence="1" key="1">
    <citation type="submission" date="2021-06" db="EMBL/GenBank/DDBJ databases">
        <title>Comparative genomics, transcriptomics and evolutionary studies reveal genomic signatures of adaptation to plant cell wall in hemibiotrophic fungi.</title>
        <authorList>
            <consortium name="DOE Joint Genome Institute"/>
            <person name="Baroncelli R."/>
            <person name="Diaz J.F."/>
            <person name="Benocci T."/>
            <person name="Peng M."/>
            <person name="Battaglia E."/>
            <person name="Haridas S."/>
            <person name="Andreopoulos W."/>
            <person name="Labutti K."/>
            <person name="Pangilinan J."/>
            <person name="Floch G.L."/>
            <person name="Makela M.R."/>
            <person name="Henrissat B."/>
            <person name="Grigoriev I.V."/>
            <person name="Crouch J.A."/>
            <person name="De Vries R.P."/>
            <person name="Sukno S.A."/>
            <person name="Thon M.R."/>
        </authorList>
    </citation>
    <scope>NUCLEOTIDE SEQUENCE</scope>
    <source>
        <strain evidence="1">MAFF235873</strain>
    </source>
</reference>
<dbReference type="Proteomes" id="UP001232148">
    <property type="component" value="Unassembled WGS sequence"/>
</dbReference>
<evidence type="ECO:0000313" key="2">
    <source>
        <dbReference type="Proteomes" id="UP001232148"/>
    </source>
</evidence>
<proteinExistence type="predicted"/>
<gene>
    <name evidence="1" type="ORF">LX32DRAFT_644675</name>
</gene>